<gene>
    <name evidence="11" type="ORF">SAMN06265219_11392</name>
</gene>
<evidence type="ECO:0000256" key="7">
    <source>
        <dbReference type="ARBA" id="ARBA00023239"/>
    </source>
</evidence>
<dbReference type="GO" id="GO:0046872">
    <property type="term" value="F:metal ion binding"/>
    <property type="evidence" value="ECO:0007669"/>
    <property type="project" value="UniProtKB-KW"/>
</dbReference>
<proteinExistence type="inferred from homology"/>
<comment type="cofactor">
    <cofactor evidence="1">
        <name>Ca(2+)</name>
        <dbReference type="ChEBI" id="CHEBI:29108"/>
    </cofactor>
</comment>
<keyword evidence="7" id="KW-0456">Lyase</keyword>
<dbReference type="SMART" id="SM00710">
    <property type="entry name" value="PbH1"/>
    <property type="match status" value="6"/>
</dbReference>
<dbReference type="EMBL" id="FXTP01000013">
    <property type="protein sequence ID" value="SMO86768.1"/>
    <property type="molecule type" value="Genomic_DNA"/>
</dbReference>
<dbReference type="InterPro" id="IPR052052">
    <property type="entry name" value="Polysaccharide_Lyase_9"/>
</dbReference>
<dbReference type="GO" id="GO:0005576">
    <property type="term" value="C:extracellular region"/>
    <property type="evidence" value="ECO:0007669"/>
    <property type="project" value="UniProtKB-SubCell"/>
</dbReference>
<dbReference type="GO" id="GO:0016837">
    <property type="term" value="F:carbon-oxygen lyase activity, acting on polysaccharides"/>
    <property type="evidence" value="ECO:0007669"/>
    <property type="project" value="TreeGrafter"/>
</dbReference>
<dbReference type="Pfam" id="PF13229">
    <property type="entry name" value="Beta_helix"/>
    <property type="match status" value="1"/>
</dbReference>
<keyword evidence="6" id="KW-0106">Calcium</keyword>
<evidence type="ECO:0000256" key="4">
    <source>
        <dbReference type="ARBA" id="ARBA00022723"/>
    </source>
</evidence>
<keyword evidence="4" id="KW-0479">Metal-binding</keyword>
<evidence type="ECO:0000256" key="1">
    <source>
        <dbReference type="ARBA" id="ARBA00001913"/>
    </source>
</evidence>
<evidence type="ECO:0000313" key="12">
    <source>
        <dbReference type="Proteomes" id="UP000317557"/>
    </source>
</evidence>
<evidence type="ECO:0000256" key="3">
    <source>
        <dbReference type="ARBA" id="ARBA00022525"/>
    </source>
</evidence>
<keyword evidence="12" id="KW-1185">Reference proteome</keyword>
<evidence type="ECO:0000313" key="11">
    <source>
        <dbReference type="EMBL" id="SMO86768.1"/>
    </source>
</evidence>
<reference evidence="11 12" key="1">
    <citation type="submission" date="2017-05" db="EMBL/GenBank/DDBJ databases">
        <authorList>
            <person name="Varghese N."/>
            <person name="Submissions S."/>
        </authorList>
    </citation>
    <scope>NUCLEOTIDE SEQUENCE [LARGE SCALE GENOMIC DNA]</scope>
    <source>
        <strain evidence="11 12">DSM 21985</strain>
    </source>
</reference>
<protein>
    <submittedName>
        <fullName evidence="11">Parallel beta-helix repeat (Two copies)</fullName>
    </submittedName>
</protein>
<evidence type="ECO:0000256" key="8">
    <source>
        <dbReference type="ARBA" id="ARBA00038263"/>
    </source>
</evidence>
<dbReference type="RefSeq" id="WP_221930329.1">
    <property type="nucleotide sequence ID" value="NZ_FXTP01000013.1"/>
</dbReference>
<dbReference type="SUPFAM" id="SSF51126">
    <property type="entry name" value="Pectin lyase-like"/>
    <property type="match status" value="1"/>
</dbReference>
<dbReference type="Proteomes" id="UP000317557">
    <property type="component" value="Unassembled WGS sequence"/>
</dbReference>
<keyword evidence="3" id="KW-0964">Secreted</keyword>
<dbReference type="AlphaFoldDB" id="A0A521ES38"/>
<accession>A0A521ES38</accession>
<organism evidence="11 12">
    <name type="scientific">Gracilimonas mengyeensis</name>
    <dbReference type="NCBI Taxonomy" id="1302730"/>
    <lineage>
        <taxon>Bacteria</taxon>
        <taxon>Pseudomonadati</taxon>
        <taxon>Balneolota</taxon>
        <taxon>Balneolia</taxon>
        <taxon>Balneolales</taxon>
        <taxon>Balneolaceae</taxon>
        <taxon>Gracilimonas</taxon>
    </lineage>
</organism>
<dbReference type="PANTHER" id="PTHR40088">
    <property type="entry name" value="PECTATE LYASE (EUROFUNG)"/>
    <property type="match status" value="1"/>
</dbReference>
<name>A0A521ES38_9BACT</name>
<dbReference type="InterPro" id="IPR006626">
    <property type="entry name" value="PbH1"/>
</dbReference>
<keyword evidence="5 9" id="KW-0732">Signal</keyword>
<evidence type="ECO:0000256" key="2">
    <source>
        <dbReference type="ARBA" id="ARBA00004613"/>
    </source>
</evidence>
<sequence length="618" mass="68636">MNTSTLHAILLNFLLMGLLAAQPSGGPYGPIQQNYELPEVSGTIYYVAPNGNADAAGASLDSPTTIESAISKVVTGDAIVLRGGTYRTGDLELNQKIVMQPYQDEKPVFKGTYVADDWETVSPGYGDQPGLWKTDWSDLFPSRPDTWWRTERAGRQTPLHKFNNDMVFVDGRFLQSAGWLNELNEDNFYIDYENETVYISTDPTDKEVEITAFDQALIITPREVHGKQADGQGPTIRGIDFTQYAFHVIDVEGYFPEGDSDEDDHGNDVVGTTLEHCSISYGGRVGVFVLGDGFSLRHSKISDTSTEGLYVLASDDVLLEKNIFTRNNIENITGYYPAAVKIFNQSHRVVVNDNLVIDHPNSNGIWYDVGNVDGVFTNNWLEGVGHTDEAFSGRSVWPSRNAFFFEISLGVRVAGNVFVNNDHGMLILNSSDAKIYNNTFVNSMAVIARDRRGENADHFGWHIRTGPGVKERVNHAFSNNLLVADEDFERPLLQIWQLPDMCEDFGTPSLTELDHNAYVKLNDNEGPITWMAQNINGQCVSEFSNTAAVNRAISDFAENSFSFTDYEGPLFKSIDLKNFELLDGFKGASAAGDIPSYIQEVINRNDSEGYIGAYPQTN</sequence>
<feature type="signal peptide" evidence="9">
    <location>
        <begin position="1"/>
        <end position="20"/>
    </location>
</feature>
<feature type="chain" id="PRO_5022095001" evidence="9">
    <location>
        <begin position="21"/>
        <end position="618"/>
    </location>
</feature>
<dbReference type="InterPro" id="IPR011050">
    <property type="entry name" value="Pectin_lyase_fold/virulence"/>
</dbReference>
<evidence type="ECO:0000259" key="10">
    <source>
        <dbReference type="Pfam" id="PF13229"/>
    </source>
</evidence>
<dbReference type="InterPro" id="IPR039448">
    <property type="entry name" value="Beta_helix"/>
</dbReference>
<comment type="subcellular location">
    <subcellularLocation>
        <location evidence="2">Secreted</location>
    </subcellularLocation>
</comment>
<dbReference type="PANTHER" id="PTHR40088:SF1">
    <property type="entry name" value="PECTATE LYASE PEL9"/>
    <property type="match status" value="1"/>
</dbReference>
<evidence type="ECO:0000256" key="6">
    <source>
        <dbReference type="ARBA" id="ARBA00022837"/>
    </source>
</evidence>
<dbReference type="Gene3D" id="2.160.20.10">
    <property type="entry name" value="Single-stranded right-handed beta-helix, Pectin lyase-like"/>
    <property type="match status" value="2"/>
</dbReference>
<feature type="domain" description="Right handed beta helix" evidence="10">
    <location>
        <begin position="271"/>
        <end position="440"/>
    </location>
</feature>
<evidence type="ECO:0000256" key="5">
    <source>
        <dbReference type="ARBA" id="ARBA00022729"/>
    </source>
</evidence>
<evidence type="ECO:0000256" key="9">
    <source>
        <dbReference type="SAM" id="SignalP"/>
    </source>
</evidence>
<comment type="similarity">
    <text evidence="8">Belongs to the polysaccharide lyase 9 family.</text>
</comment>
<dbReference type="InterPro" id="IPR012334">
    <property type="entry name" value="Pectin_lyas_fold"/>
</dbReference>